<gene>
    <name evidence="3" type="primary">LOC111456135</name>
</gene>
<dbReference type="InterPro" id="IPR040003">
    <property type="entry name" value="PG18-like"/>
</dbReference>
<name>A0A6J1GNZ1_CUCMO</name>
<dbReference type="Pfam" id="PF20711">
    <property type="entry name" value="DUF6825"/>
    <property type="match status" value="1"/>
</dbReference>
<protein>
    <submittedName>
        <fullName evidence="3">Uncharacterized protein At4g13200, chloroplastic-like</fullName>
    </submittedName>
</protein>
<feature type="region of interest" description="Disordered" evidence="1">
    <location>
        <begin position="119"/>
        <end position="181"/>
    </location>
</feature>
<dbReference type="KEGG" id="cmos:111456135"/>
<feature type="compositionally biased region" description="Polar residues" evidence="1">
    <location>
        <begin position="135"/>
        <end position="172"/>
    </location>
</feature>
<dbReference type="Proteomes" id="UP000504609">
    <property type="component" value="Unplaced"/>
</dbReference>
<dbReference type="GO" id="GO:0010027">
    <property type="term" value="P:thylakoid membrane organization"/>
    <property type="evidence" value="ECO:0007669"/>
    <property type="project" value="InterPro"/>
</dbReference>
<dbReference type="AlphaFoldDB" id="A0A6J1GNZ1"/>
<dbReference type="PANTHER" id="PTHR35745">
    <property type="entry name" value="BNACNNG14650D PROTEIN"/>
    <property type="match status" value="1"/>
</dbReference>
<dbReference type="RefSeq" id="XP_022953678.1">
    <property type="nucleotide sequence ID" value="XM_023097910.1"/>
</dbReference>
<proteinExistence type="predicted"/>
<evidence type="ECO:0000313" key="3">
    <source>
        <dbReference type="RefSeq" id="XP_022953678.1"/>
    </source>
</evidence>
<reference evidence="3" key="1">
    <citation type="submission" date="2025-08" db="UniProtKB">
        <authorList>
            <consortium name="RefSeq"/>
        </authorList>
    </citation>
    <scope>IDENTIFICATION</scope>
    <source>
        <tissue evidence="3">Young leaves</tissue>
    </source>
</reference>
<sequence>MSSGVASSVSSSLFSVVPTKSKITHCSSPSLVRFRSSSTSSNLKFRPNGSLRFIASCSSGDGDNRTVLDAFFIGKAFAETLTERVESTVGEVLGEIGRLQAERQQQIIDFQEEVIDRAKKAKEKAERDAKEAQGPISSSIISATIEVTSSPTASSNGQQRSSPNAYSETVVNQDPPRGDEE</sequence>
<organism evidence="2 3">
    <name type="scientific">Cucurbita moschata</name>
    <name type="common">Winter crookneck squash</name>
    <name type="synonym">Cucurbita pepo var. moschata</name>
    <dbReference type="NCBI Taxonomy" id="3662"/>
    <lineage>
        <taxon>Eukaryota</taxon>
        <taxon>Viridiplantae</taxon>
        <taxon>Streptophyta</taxon>
        <taxon>Embryophyta</taxon>
        <taxon>Tracheophyta</taxon>
        <taxon>Spermatophyta</taxon>
        <taxon>Magnoliopsida</taxon>
        <taxon>eudicotyledons</taxon>
        <taxon>Gunneridae</taxon>
        <taxon>Pentapetalae</taxon>
        <taxon>rosids</taxon>
        <taxon>fabids</taxon>
        <taxon>Cucurbitales</taxon>
        <taxon>Cucurbitaceae</taxon>
        <taxon>Cucurbiteae</taxon>
        <taxon>Cucurbita</taxon>
    </lineage>
</organism>
<feature type="compositionally biased region" description="Basic and acidic residues" evidence="1">
    <location>
        <begin position="119"/>
        <end position="131"/>
    </location>
</feature>
<dbReference type="PANTHER" id="PTHR35745:SF1">
    <property type="entry name" value="OS04G0513000 PROTEIN"/>
    <property type="match status" value="1"/>
</dbReference>
<dbReference type="GO" id="GO:0009535">
    <property type="term" value="C:chloroplast thylakoid membrane"/>
    <property type="evidence" value="ECO:0007669"/>
    <property type="project" value="TreeGrafter"/>
</dbReference>
<accession>A0A6J1GNZ1</accession>
<evidence type="ECO:0000256" key="1">
    <source>
        <dbReference type="SAM" id="MobiDB-lite"/>
    </source>
</evidence>
<dbReference type="GeneID" id="111456135"/>
<keyword evidence="2" id="KW-1185">Reference proteome</keyword>
<evidence type="ECO:0000313" key="2">
    <source>
        <dbReference type="Proteomes" id="UP000504609"/>
    </source>
</evidence>